<proteinExistence type="predicted"/>
<dbReference type="EMBL" id="LNYJ01000011">
    <property type="protein sequence ID" value="KTD16091.1"/>
    <property type="molecule type" value="Genomic_DNA"/>
</dbReference>
<dbReference type="AlphaFoldDB" id="A0A0W0V7J3"/>
<comment type="caution">
    <text evidence="1">The sequence shown here is derived from an EMBL/GenBank/DDBJ whole genome shotgun (WGS) entry which is preliminary data.</text>
</comment>
<dbReference type="STRING" id="456.Ljor_0397"/>
<organism evidence="1 2">
    <name type="scientific">Legionella jordanis</name>
    <dbReference type="NCBI Taxonomy" id="456"/>
    <lineage>
        <taxon>Bacteria</taxon>
        <taxon>Pseudomonadati</taxon>
        <taxon>Pseudomonadota</taxon>
        <taxon>Gammaproteobacteria</taxon>
        <taxon>Legionellales</taxon>
        <taxon>Legionellaceae</taxon>
        <taxon>Legionella</taxon>
    </lineage>
</organism>
<accession>A0A0W0V7J3</accession>
<name>A0A0W0V7J3_9GAMM</name>
<evidence type="ECO:0000313" key="2">
    <source>
        <dbReference type="Proteomes" id="UP000055035"/>
    </source>
</evidence>
<reference evidence="1 2" key="1">
    <citation type="submission" date="2015-11" db="EMBL/GenBank/DDBJ databases">
        <title>Genomic analysis of 38 Legionella species identifies large and diverse effector repertoires.</title>
        <authorList>
            <person name="Burstein D."/>
            <person name="Amaro F."/>
            <person name="Zusman T."/>
            <person name="Lifshitz Z."/>
            <person name="Cohen O."/>
            <person name="Gilbert J.A."/>
            <person name="Pupko T."/>
            <person name="Shuman H.A."/>
            <person name="Segal G."/>
        </authorList>
    </citation>
    <scope>NUCLEOTIDE SEQUENCE [LARGE SCALE GENOMIC DNA]</scope>
    <source>
        <strain evidence="1 2">BL-540</strain>
    </source>
</reference>
<gene>
    <name evidence="1" type="ORF">Ljor_0397</name>
</gene>
<keyword evidence="2" id="KW-1185">Reference proteome</keyword>
<dbReference type="RefSeq" id="WP_058469973.1">
    <property type="nucleotide sequence ID" value="NZ_CAAAIC010000007.1"/>
</dbReference>
<dbReference type="OrthoDB" id="5646369at2"/>
<dbReference type="Proteomes" id="UP000055035">
    <property type="component" value="Unassembled WGS sequence"/>
</dbReference>
<evidence type="ECO:0000313" key="1">
    <source>
        <dbReference type="EMBL" id="KTD16091.1"/>
    </source>
</evidence>
<sequence length="212" mass="24619">MQIRNAVLYLVLFLFTKASLGLDLTKLIKVNNENNPNCISYYQYKGSLYCSTSSSQPHKPNPNILDYERQQIVFDNRAWVAAWAKNTGQMITVEYVPEGQNINDWQELITSQFAEGLQKKVSPLQFCETIVLALEQSGFKPKITFFEKTNDRIIFEFQIHAPEHFQQDELQMITRGQKGIYILHYVIKQTDMGEANRKLWLSNFKATTPKEI</sequence>
<dbReference type="PATRIC" id="fig|456.5.peg.422"/>
<protein>
    <submittedName>
        <fullName evidence="1">Uncharacterized protein</fullName>
    </submittedName>
</protein>